<feature type="transmembrane region" description="Helical" evidence="6">
    <location>
        <begin position="176"/>
        <end position="194"/>
    </location>
</feature>
<evidence type="ECO:0000313" key="9">
    <source>
        <dbReference type="Proteomes" id="UP000216752"/>
    </source>
</evidence>
<evidence type="ECO:0000313" key="8">
    <source>
        <dbReference type="EMBL" id="XFO67771.1"/>
    </source>
</evidence>
<feature type="transmembrane region" description="Helical" evidence="6">
    <location>
        <begin position="238"/>
        <end position="258"/>
    </location>
</feature>
<feature type="transmembrane region" description="Helical" evidence="6">
    <location>
        <begin position="15"/>
        <end position="42"/>
    </location>
</feature>
<protein>
    <recommendedName>
        <fullName evidence="7">Major facilitator superfamily (MFS) profile domain-containing protein</fullName>
    </recommendedName>
</protein>
<evidence type="ECO:0000259" key="7">
    <source>
        <dbReference type="PROSITE" id="PS50850"/>
    </source>
</evidence>
<feature type="transmembrane region" description="Helical" evidence="6">
    <location>
        <begin position="388"/>
        <end position="409"/>
    </location>
</feature>
<accession>A0ABZ3IQF3</accession>
<name>A0ABZ3IQF3_9FIRM</name>
<keyword evidence="9" id="KW-1185">Reference proteome</keyword>
<dbReference type="Gene3D" id="1.20.1250.20">
    <property type="entry name" value="MFS general substrate transporter like domains"/>
    <property type="match status" value="2"/>
</dbReference>
<feature type="transmembrane region" description="Helical" evidence="6">
    <location>
        <begin position="264"/>
        <end position="286"/>
    </location>
</feature>
<feature type="transmembrane region" description="Helical" evidence="6">
    <location>
        <begin position="54"/>
        <end position="73"/>
    </location>
</feature>
<evidence type="ECO:0000256" key="4">
    <source>
        <dbReference type="ARBA" id="ARBA00022989"/>
    </source>
</evidence>
<proteinExistence type="predicted"/>
<sequence>MTTPTLETGNKKFHYGFIVAAALFVLMLPASLIMNVASIFYVPVSRDLGVSVTAYAVTTSIIQLTMAFCAPTLFSKICRQFNMRWVLGVCLLVEALSFAARAMAGNIWVIYITSALIAFPMSIFFSFSIPLLMNSWFPWKTGTMIGIVAAAQGLGGMFFSSVGSVIIADYGWRTCFWVFGGICLVFIPIALLFIRATPAEKGLKPFGFEKMQSDSGKTEAATVLGGISAEKAMRMLPFYLVIIAIPLTAFIAGISFFFNAYSQSIGFSVVFAGAIASIIQAGTMFFKLTLGIVSDKSVRLGGIYYVSAACVTCILLIFAGSNEMAIAIASFLFGGIYSATNLYGPVLVKYVFGLKDFTKIWARVTGVVTLAGAFGSSVWGLIIESTSYRTGFSMALLALVVLLVLIIIMTSKTTTQKTKEAWTTENAESVKQ</sequence>
<evidence type="ECO:0000256" key="5">
    <source>
        <dbReference type="ARBA" id="ARBA00023136"/>
    </source>
</evidence>
<keyword evidence="3 6" id="KW-0812">Transmembrane</keyword>
<dbReference type="InterPro" id="IPR050327">
    <property type="entry name" value="Proton-linked_MCT"/>
</dbReference>
<dbReference type="Proteomes" id="UP000216752">
    <property type="component" value="Chromosome"/>
</dbReference>
<keyword evidence="2" id="KW-0813">Transport</keyword>
<keyword evidence="5 6" id="KW-0472">Membrane</keyword>
<dbReference type="InterPro" id="IPR011701">
    <property type="entry name" value="MFS"/>
</dbReference>
<organism evidence="8 9">
    <name type="scientific">Sporomusa silvacetica DSM 10669</name>
    <dbReference type="NCBI Taxonomy" id="1123289"/>
    <lineage>
        <taxon>Bacteria</taxon>
        <taxon>Bacillati</taxon>
        <taxon>Bacillota</taxon>
        <taxon>Negativicutes</taxon>
        <taxon>Selenomonadales</taxon>
        <taxon>Sporomusaceae</taxon>
        <taxon>Sporomusa</taxon>
    </lineage>
</organism>
<keyword evidence="4 6" id="KW-1133">Transmembrane helix</keyword>
<dbReference type="EMBL" id="CP155573">
    <property type="protein sequence ID" value="XFO67771.1"/>
    <property type="molecule type" value="Genomic_DNA"/>
</dbReference>
<dbReference type="InterPro" id="IPR020846">
    <property type="entry name" value="MFS_dom"/>
</dbReference>
<dbReference type="PROSITE" id="PS50850">
    <property type="entry name" value="MFS"/>
    <property type="match status" value="1"/>
</dbReference>
<dbReference type="RefSeq" id="WP_094606153.1">
    <property type="nucleotide sequence ID" value="NZ_CP155573.1"/>
</dbReference>
<evidence type="ECO:0000256" key="3">
    <source>
        <dbReference type="ARBA" id="ARBA00022692"/>
    </source>
</evidence>
<evidence type="ECO:0000256" key="2">
    <source>
        <dbReference type="ARBA" id="ARBA00022448"/>
    </source>
</evidence>
<feature type="transmembrane region" description="Helical" evidence="6">
    <location>
        <begin position="110"/>
        <end position="133"/>
    </location>
</feature>
<comment type="subcellular location">
    <subcellularLocation>
        <location evidence="1">Cell membrane</location>
        <topology evidence="1">Multi-pass membrane protein</topology>
    </subcellularLocation>
</comment>
<dbReference type="SUPFAM" id="SSF103473">
    <property type="entry name" value="MFS general substrate transporter"/>
    <property type="match status" value="1"/>
</dbReference>
<feature type="transmembrane region" description="Helical" evidence="6">
    <location>
        <begin position="298"/>
        <end position="319"/>
    </location>
</feature>
<reference evidence="8" key="1">
    <citation type="submission" date="2024-05" db="EMBL/GenBank/DDBJ databases">
        <title>Isolation and characterization of Sporomusa carbonis sp. nov., a carboxydotrophic hydrogenogen in the genus of Sporomusa isolated from a charcoal burning pile.</title>
        <authorList>
            <person name="Boeer T."/>
            <person name="Rosenbaum F."/>
            <person name="Eysell L."/>
            <person name="Mueller V."/>
            <person name="Daniel R."/>
            <person name="Poehlein A."/>
        </authorList>
    </citation>
    <scope>NUCLEOTIDE SEQUENCE [LARGE SCALE GENOMIC DNA]</scope>
    <source>
        <strain evidence="8">DSM 10669</strain>
    </source>
</reference>
<feature type="transmembrane region" description="Helical" evidence="6">
    <location>
        <begin position="325"/>
        <end position="348"/>
    </location>
</feature>
<feature type="transmembrane region" description="Helical" evidence="6">
    <location>
        <begin position="360"/>
        <end position="382"/>
    </location>
</feature>
<feature type="transmembrane region" description="Helical" evidence="6">
    <location>
        <begin position="145"/>
        <end position="170"/>
    </location>
</feature>
<dbReference type="InterPro" id="IPR036259">
    <property type="entry name" value="MFS_trans_sf"/>
</dbReference>
<dbReference type="InterPro" id="IPR001958">
    <property type="entry name" value="Tet-R_TetA/multi-R_MdtG-like"/>
</dbReference>
<dbReference type="Pfam" id="PF07690">
    <property type="entry name" value="MFS_1"/>
    <property type="match status" value="1"/>
</dbReference>
<evidence type="ECO:0000256" key="6">
    <source>
        <dbReference type="SAM" id="Phobius"/>
    </source>
</evidence>
<dbReference type="PANTHER" id="PTHR11360:SF284">
    <property type="entry name" value="EG:103B4.3 PROTEIN-RELATED"/>
    <property type="match status" value="1"/>
</dbReference>
<feature type="transmembrane region" description="Helical" evidence="6">
    <location>
        <begin position="85"/>
        <end position="104"/>
    </location>
</feature>
<feature type="domain" description="Major facilitator superfamily (MFS) profile" evidence="7">
    <location>
        <begin position="15"/>
        <end position="416"/>
    </location>
</feature>
<dbReference type="PANTHER" id="PTHR11360">
    <property type="entry name" value="MONOCARBOXYLATE TRANSPORTER"/>
    <property type="match status" value="1"/>
</dbReference>
<gene>
    <name evidence="8" type="ORF">SPSIL_039900</name>
</gene>
<dbReference type="PRINTS" id="PR01035">
    <property type="entry name" value="TCRTETA"/>
</dbReference>
<evidence type="ECO:0000256" key="1">
    <source>
        <dbReference type="ARBA" id="ARBA00004651"/>
    </source>
</evidence>